<protein>
    <submittedName>
        <fullName evidence="1">Uncharacterized protein</fullName>
    </submittedName>
</protein>
<sequence>KCLAVLDPALGSHPFLSLTGRKLKAQKIVKMGASMKSSNVLIHAVHLAPMFCFFAVSHKGGSFRNVAALYFELSSDVIESMCCSGSILLVKQDRQPLHATPHDIAFHSLLS</sequence>
<evidence type="ECO:0000313" key="1">
    <source>
        <dbReference type="EMBL" id="KAJ1139488.1"/>
    </source>
</evidence>
<keyword evidence="2" id="KW-1185">Reference proteome</keyword>
<dbReference type="EMBL" id="JANPWB010000010">
    <property type="protein sequence ID" value="KAJ1139488.1"/>
    <property type="molecule type" value="Genomic_DNA"/>
</dbReference>
<evidence type="ECO:0000313" key="2">
    <source>
        <dbReference type="Proteomes" id="UP001066276"/>
    </source>
</evidence>
<dbReference type="Proteomes" id="UP001066276">
    <property type="component" value="Chromosome 6"/>
</dbReference>
<feature type="non-terminal residue" evidence="1">
    <location>
        <position position="111"/>
    </location>
</feature>
<gene>
    <name evidence="1" type="ORF">NDU88_005859</name>
</gene>
<comment type="caution">
    <text evidence="1">The sequence shown here is derived from an EMBL/GenBank/DDBJ whole genome shotgun (WGS) entry which is preliminary data.</text>
</comment>
<reference evidence="1" key="1">
    <citation type="journal article" date="2022" name="bioRxiv">
        <title>Sequencing and chromosome-scale assembly of the giantPleurodeles waltlgenome.</title>
        <authorList>
            <person name="Brown T."/>
            <person name="Elewa A."/>
            <person name="Iarovenko S."/>
            <person name="Subramanian E."/>
            <person name="Araus A.J."/>
            <person name="Petzold A."/>
            <person name="Susuki M."/>
            <person name="Suzuki K.-i.T."/>
            <person name="Hayashi T."/>
            <person name="Toyoda A."/>
            <person name="Oliveira C."/>
            <person name="Osipova E."/>
            <person name="Leigh N.D."/>
            <person name="Simon A."/>
            <person name="Yun M.H."/>
        </authorList>
    </citation>
    <scope>NUCLEOTIDE SEQUENCE</scope>
    <source>
        <strain evidence="1">20211129_DDA</strain>
        <tissue evidence="1">Liver</tissue>
    </source>
</reference>
<proteinExistence type="predicted"/>
<organism evidence="1 2">
    <name type="scientific">Pleurodeles waltl</name>
    <name type="common">Iberian ribbed newt</name>
    <dbReference type="NCBI Taxonomy" id="8319"/>
    <lineage>
        <taxon>Eukaryota</taxon>
        <taxon>Metazoa</taxon>
        <taxon>Chordata</taxon>
        <taxon>Craniata</taxon>
        <taxon>Vertebrata</taxon>
        <taxon>Euteleostomi</taxon>
        <taxon>Amphibia</taxon>
        <taxon>Batrachia</taxon>
        <taxon>Caudata</taxon>
        <taxon>Salamandroidea</taxon>
        <taxon>Salamandridae</taxon>
        <taxon>Pleurodelinae</taxon>
        <taxon>Pleurodeles</taxon>
    </lineage>
</organism>
<dbReference type="AlphaFoldDB" id="A0AAV7QLW8"/>
<accession>A0AAV7QLW8</accession>
<name>A0AAV7QLW8_PLEWA</name>
<feature type="non-terminal residue" evidence="1">
    <location>
        <position position="1"/>
    </location>
</feature>